<sequence length="365" mass="39987">MTDKVLMKGNEAFAEAAIRGGARFYFGYPITPQSEIPEFMSRELPKRGGTFLQAESELGAINMAYGAGASGGNVFMSSSSPGIALMQEGLSFMCSAEVPLVILNVSRGGPGIGGIQPGQADYFQVTRGGGNGDYRIPVFAPASIQEAVDLIYEAVPLADYWQNPIFIFADGIMGQMMEPVRLPEPHPFVREEEIAARKPWAIVGYGDDDSKRNIVKSLRMEPDALEAHVEKLFKKYELAKKELCRWESIDTEDADIVFVAFGTMARIAKEAMELLAAQGIKAGLIRPISLWPFPYQAFDALGDKTKVVISAELNMGQMLDDVKMGVCGRYPVDLIHRTGGMIPTSIEMAEKAKKIYQNALPADRR</sequence>
<keyword evidence="5" id="KW-1185">Reference proteome</keyword>
<dbReference type="OrthoDB" id="9794954at2"/>
<dbReference type="CDD" id="cd07034">
    <property type="entry name" value="TPP_PYR_PFOR_IOR-alpha_like"/>
    <property type="match status" value="1"/>
</dbReference>
<feature type="domain" description="Pyruvate flavodoxin/ferredoxin oxidoreductase pyrimidine binding" evidence="2">
    <location>
        <begin position="15"/>
        <end position="239"/>
    </location>
</feature>
<evidence type="ECO:0000259" key="3">
    <source>
        <dbReference type="Pfam" id="PF17147"/>
    </source>
</evidence>
<keyword evidence="1" id="KW-0560">Oxidoreductase</keyword>
<reference evidence="4 5" key="1">
    <citation type="submission" date="2016-11" db="EMBL/GenBank/DDBJ databases">
        <authorList>
            <person name="Jaros S."/>
            <person name="Januszkiewicz K."/>
            <person name="Wedrychowicz H."/>
        </authorList>
    </citation>
    <scope>NUCLEOTIDE SEQUENCE [LARGE SCALE GENOMIC DNA]</scope>
    <source>
        <strain evidence="4 5">DSM 10068</strain>
    </source>
</reference>
<name>A0A1M5Z6D4_9FIRM</name>
<dbReference type="NCBIfam" id="NF005507">
    <property type="entry name" value="PRK07119.1"/>
    <property type="match status" value="1"/>
</dbReference>
<dbReference type="SUPFAM" id="SSF52518">
    <property type="entry name" value="Thiamin diphosphate-binding fold (THDP-binding)"/>
    <property type="match status" value="1"/>
</dbReference>
<dbReference type="SUPFAM" id="SSF52922">
    <property type="entry name" value="TK C-terminal domain-like"/>
    <property type="match status" value="1"/>
</dbReference>
<dbReference type="STRING" id="1123282.SAMN02745823_03286"/>
<dbReference type="PANTHER" id="PTHR43088">
    <property type="entry name" value="SUBUNIT OF PYRUVATE:FLAVODOXIN OXIDOREDUCTASE-RELATED"/>
    <property type="match status" value="1"/>
</dbReference>
<dbReference type="InterPro" id="IPR029061">
    <property type="entry name" value="THDP-binding"/>
</dbReference>
<gene>
    <name evidence="4" type="ORF">SAMN02745823_03286</name>
</gene>
<evidence type="ECO:0000313" key="5">
    <source>
        <dbReference type="Proteomes" id="UP000183995"/>
    </source>
</evidence>
<dbReference type="Proteomes" id="UP000183995">
    <property type="component" value="Unassembled WGS sequence"/>
</dbReference>
<dbReference type="Pfam" id="PF17147">
    <property type="entry name" value="PFOR_II"/>
    <property type="match status" value="1"/>
</dbReference>
<dbReference type="InterPro" id="IPR002880">
    <property type="entry name" value="Pyrv_Fd/Flavodoxin_OxRdtase_N"/>
</dbReference>
<dbReference type="Gene3D" id="3.40.50.970">
    <property type="match status" value="1"/>
</dbReference>
<dbReference type="Pfam" id="PF01855">
    <property type="entry name" value="POR_N"/>
    <property type="match status" value="1"/>
</dbReference>
<feature type="domain" description="Pyruvate:ferredoxin oxidoreductase core" evidence="3">
    <location>
        <begin position="254"/>
        <end position="344"/>
    </location>
</feature>
<proteinExistence type="predicted"/>
<dbReference type="GO" id="GO:0016491">
    <property type="term" value="F:oxidoreductase activity"/>
    <property type="evidence" value="ECO:0007669"/>
    <property type="project" value="UniProtKB-KW"/>
</dbReference>
<evidence type="ECO:0000256" key="1">
    <source>
        <dbReference type="ARBA" id="ARBA00023002"/>
    </source>
</evidence>
<dbReference type="Gene3D" id="3.40.50.920">
    <property type="match status" value="1"/>
</dbReference>
<accession>A0A1M5Z6D4</accession>
<dbReference type="RefSeq" id="WP_073081349.1">
    <property type="nucleotide sequence ID" value="NZ_FQXV01000014.1"/>
</dbReference>
<dbReference type="PANTHER" id="PTHR43088:SF1">
    <property type="entry name" value="SUBUNIT OF PYRUVATE:FLAVODOXIN OXIDOREDUCTASE"/>
    <property type="match status" value="1"/>
</dbReference>
<dbReference type="AlphaFoldDB" id="A0A1M5Z6D4"/>
<protein>
    <submittedName>
        <fullName evidence="4">2-oxoglutarate ferredoxin oxidoreductase subunit alpha</fullName>
    </submittedName>
</protein>
<organism evidence="4 5">
    <name type="scientific">Sporobacter termitidis DSM 10068</name>
    <dbReference type="NCBI Taxonomy" id="1123282"/>
    <lineage>
        <taxon>Bacteria</taxon>
        <taxon>Bacillati</taxon>
        <taxon>Bacillota</taxon>
        <taxon>Clostridia</taxon>
        <taxon>Eubacteriales</taxon>
        <taxon>Oscillospiraceae</taxon>
        <taxon>Sporobacter</taxon>
    </lineage>
</organism>
<evidence type="ECO:0000259" key="2">
    <source>
        <dbReference type="Pfam" id="PF01855"/>
    </source>
</evidence>
<evidence type="ECO:0000313" key="4">
    <source>
        <dbReference type="EMBL" id="SHI19845.1"/>
    </source>
</evidence>
<dbReference type="InterPro" id="IPR052368">
    <property type="entry name" value="2-oxoacid_oxidoreductase"/>
</dbReference>
<dbReference type="EMBL" id="FQXV01000014">
    <property type="protein sequence ID" value="SHI19845.1"/>
    <property type="molecule type" value="Genomic_DNA"/>
</dbReference>
<dbReference type="InterPro" id="IPR033412">
    <property type="entry name" value="PFOR_II"/>
</dbReference>
<dbReference type="InterPro" id="IPR009014">
    <property type="entry name" value="Transketo_C/PFOR_II"/>
</dbReference>